<dbReference type="Gene3D" id="1.25.40.10">
    <property type="entry name" value="Tetratricopeptide repeat domain"/>
    <property type="match status" value="1"/>
</dbReference>
<proteinExistence type="predicted"/>
<accession>A0A846QP60</accession>
<dbReference type="Proteomes" id="UP000580856">
    <property type="component" value="Unassembled WGS sequence"/>
</dbReference>
<dbReference type="EMBL" id="JAATJA010000002">
    <property type="protein sequence ID" value="NJB68800.1"/>
    <property type="molecule type" value="Genomic_DNA"/>
</dbReference>
<dbReference type="RefSeq" id="WP_167941838.1">
    <property type="nucleotide sequence ID" value="NZ_JAATJA010000002.1"/>
</dbReference>
<dbReference type="SUPFAM" id="SSF48452">
    <property type="entry name" value="TPR-like"/>
    <property type="match status" value="1"/>
</dbReference>
<organism evidence="2 3">
    <name type="scientific">Desulfobaculum xiamenense</name>
    <dbReference type="NCBI Taxonomy" id="995050"/>
    <lineage>
        <taxon>Bacteria</taxon>
        <taxon>Pseudomonadati</taxon>
        <taxon>Thermodesulfobacteriota</taxon>
        <taxon>Desulfovibrionia</taxon>
        <taxon>Desulfovibrionales</taxon>
        <taxon>Desulfovibrionaceae</taxon>
        <taxon>Desulfobaculum</taxon>
    </lineage>
</organism>
<comment type="caution">
    <text evidence="2">The sequence shown here is derived from an EMBL/GenBank/DDBJ whole genome shotgun (WGS) entry which is preliminary data.</text>
</comment>
<protein>
    <recommendedName>
        <fullName evidence="4">Tetratricopeptide repeat-containing protein</fullName>
    </recommendedName>
</protein>
<gene>
    <name evidence="2" type="ORF">GGQ74_002473</name>
</gene>
<feature type="chain" id="PRO_5032821994" description="Tetratricopeptide repeat-containing protein" evidence="1">
    <location>
        <begin position="21"/>
        <end position="527"/>
    </location>
</feature>
<sequence>MRPLLLLTLVLLLVSACAPALPHADPQDMTGRSVSTERAYRIGLRCLESGRDDAAAAHFERVLADRPNHFMATVYLGLAQWFSGAPEATRSLWQTSATNFPPQLARELDSMGLALELLAHRLRARRAVADEALGTYPPIEPDRILVARFDCRASAEDHPNAPCGSIARALRERSIQILADAGFAVIPRDLARAYEMECGADLLIPQREHALRTARLLGARFLVYGNISPAPGNPDALRTVVSVMDLEPESTRRERLRSALDIARRELDSTRLSLHTVLSRLDTCDQALEHAAQQDVLDVLLTRRAAVADAISAANREGRLADAVTLVAHHEVLGNDIARQRARIRDFERTTIALELNLFLLREDQLRAQTKALRPEATRLRRAILALESQCAFLTRRLAEPTVPVRDAVFTVANAGMSAWPARLAGAVAPLLGANGSQLLALPADSTPISADLALLDQALAAWDDGEYTRACRLMTQADPAAPAPVHPGEGFDAMGLASLSREEVAHSLMHRVRQAAQVAGIRSTDL</sequence>
<feature type="signal peptide" evidence="1">
    <location>
        <begin position="1"/>
        <end position="20"/>
    </location>
</feature>
<evidence type="ECO:0000313" key="3">
    <source>
        <dbReference type="Proteomes" id="UP000580856"/>
    </source>
</evidence>
<evidence type="ECO:0000313" key="2">
    <source>
        <dbReference type="EMBL" id="NJB68800.1"/>
    </source>
</evidence>
<evidence type="ECO:0000256" key="1">
    <source>
        <dbReference type="SAM" id="SignalP"/>
    </source>
</evidence>
<evidence type="ECO:0008006" key="4">
    <source>
        <dbReference type="Google" id="ProtNLM"/>
    </source>
</evidence>
<dbReference type="PROSITE" id="PS51257">
    <property type="entry name" value="PROKAR_LIPOPROTEIN"/>
    <property type="match status" value="1"/>
</dbReference>
<keyword evidence="1" id="KW-0732">Signal</keyword>
<dbReference type="AlphaFoldDB" id="A0A846QP60"/>
<dbReference type="InterPro" id="IPR011990">
    <property type="entry name" value="TPR-like_helical_dom_sf"/>
</dbReference>
<name>A0A846QP60_9BACT</name>
<keyword evidence="3" id="KW-1185">Reference proteome</keyword>
<reference evidence="2 3" key="1">
    <citation type="submission" date="2020-03" db="EMBL/GenBank/DDBJ databases">
        <title>Genomic Encyclopedia of Type Strains, Phase IV (KMG-IV): sequencing the most valuable type-strain genomes for metagenomic binning, comparative biology and taxonomic classification.</title>
        <authorList>
            <person name="Goeker M."/>
        </authorList>
    </citation>
    <scope>NUCLEOTIDE SEQUENCE [LARGE SCALE GENOMIC DNA]</scope>
    <source>
        <strain evidence="2 3">DSM 24233</strain>
    </source>
</reference>